<accession>A0A0A9E2E1</accession>
<dbReference type="EMBL" id="GBRH01204712">
    <property type="protein sequence ID" value="JAD93183.1"/>
    <property type="molecule type" value="Transcribed_RNA"/>
</dbReference>
<organism evidence="1">
    <name type="scientific">Arundo donax</name>
    <name type="common">Giant reed</name>
    <name type="synonym">Donax arundinaceus</name>
    <dbReference type="NCBI Taxonomy" id="35708"/>
    <lineage>
        <taxon>Eukaryota</taxon>
        <taxon>Viridiplantae</taxon>
        <taxon>Streptophyta</taxon>
        <taxon>Embryophyta</taxon>
        <taxon>Tracheophyta</taxon>
        <taxon>Spermatophyta</taxon>
        <taxon>Magnoliopsida</taxon>
        <taxon>Liliopsida</taxon>
        <taxon>Poales</taxon>
        <taxon>Poaceae</taxon>
        <taxon>PACMAD clade</taxon>
        <taxon>Arundinoideae</taxon>
        <taxon>Arundineae</taxon>
        <taxon>Arundo</taxon>
    </lineage>
</organism>
<reference evidence="1" key="2">
    <citation type="journal article" date="2015" name="Data Brief">
        <title>Shoot transcriptome of the giant reed, Arundo donax.</title>
        <authorList>
            <person name="Barrero R.A."/>
            <person name="Guerrero F.D."/>
            <person name="Moolhuijzen P."/>
            <person name="Goolsby J.A."/>
            <person name="Tidwell J."/>
            <person name="Bellgard S.E."/>
            <person name="Bellgard M.I."/>
        </authorList>
    </citation>
    <scope>NUCLEOTIDE SEQUENCE</scope>
    <source>
        <tissue evidence="1">Shoot tissue taken approximately 20 cm above the soil surface</tissue>
    </source>
</reference>
<sequence>MLMELRNMQVIVAPHHTIQRNQVTCHELQKSALPYPIGTNQCNSRVKINTKVKVLV</sequence>
<name>A0A0A9E2E1_ARUDO</name>
<dbReference type="AlphaFoldDB" id="A0A0A9E2E1"/>
<proteinExistence type="predicted"/>
<reference evidence="1" key="1">
    <citation type="submission" date="2014-09" db="EMBL/GenBank/DDBJ databases">
        <authorList>
            <person name="Magalhaes I.L.F."/>
            <person name="Oliveira U."/>
            <person name="Santos F.R."/>
            <person name="Vidigal T.H.D.A."/>
            <person name="Brescovit A.D."/>
            <person name="Santos A.J."/>
        </authorList>
    </citation>
    <scope>NUCLEOTIDE SEQUENCE</scope>
    <source>
        <tissue evidence="1">Shoot tissue taken approximately 20 cm above the soil surface</tissue>
    </source>
</reference>
<protein>
    <submittedName>
        <fullName evidence="1">ABC transporter family protein</fullName>
    </submittedName>
</protein>
<evidence type="ECO:0000313" key="1">
    <source>
        <dbReference type="EMBL" id="JAD93183.1"/>
    </source>
</evidence>